<keyword evidence="1" id="KW-1133">Transmembrane helix</keyword>
<dbReference type="PANTHER" id="PTHR14136">
    <property type="entry name" value="BTB_POZ DOMAIN-CONTAINING PROTEIN KCTD9"/>
    <property type="match status" value="1"/>
</dbReference>
<protein>
    <submittedName>
        <fullName evidence="3">Pentapeptide repeat family protein</fullName>
    </submittedName>
</protein>
<name>A8ZQQ4_ACAM1</name>
<dbReference type="InterPro" id="IPR051082">
    <property type="entry name" value="Pentapeptide-BTB/POZ_domain"/>
</dbReference>
<dbReference type="Gene3D" id="2.160.20.80">
    <property type="entry name" value="E3 ubiquitin-protein ligase SopA"/>
    <property type="match status" value="1"/>
</dbReference>
<feature type="transmembrane region" description="Helical" evidence="1">
    <location>
        <begin position="215"/>
        <end position="239"/>
    </location>
</feature>
<accession>A8ZQQ4</accession>
<dbReference type="PANTHER" id="PTHR14136:SF17">
    <property type="entry name" value="BTB_POZ DOMAIN-CONTAINING PROTEIN KCTD9"/>
    <property type="match status" value="1"/>
</dbReference>
<dbReference type="Pfam" id="PF00805">
    <property type="entry name" value="Pentapeptide"/>
    <property type="match status" value="2"/>
</dbReference>
<dbReference type="Pfam" id="PF07885">
    <property type="entry name" value="Ion_trans_2"/>
    <property type="match status" value="1"/>
</dbReference>
<evidence type="ECO:0000313" key="3">
    <source>
        <dbReference type="EMBL" id="ABW33340.1"/>
    </source>
</evidence>
<keyword evidence="1" id="KW-0812">Transmembrane</keyword>
<dbReference type="OrthoDB" id="9810759at2"/>
<dbReference type="Proteomes" id="UP000000268">
    <property type="component" value="Plasmid pREB7"/>
</dbReference>
<dbReference type="AlphaFoldDB" id="A8ZQQ4"/>
<dbReference type="HOGENOM" id="CLU_056886_0_0_3"/>
<proteinExistence type="predicted"/>
<feature type="transmembrane region" description="Helical" evidence="1">
    <location>
        <begin position="344"/>
        <end position="367"/>
    </location>
</feature>
<reference evidence="3 4" key="1">
    <citation type="journal article" date="2008" name="Proc. Natl. Acad. Sci. U.S.A.">
        <title>Niche adaptation and genome expansion in the chlorophyll d-producing cyanobacterium Acaryochloris marina.</title>
        <authorList>
            <person name="Swingley W.D."/>
            <person name="Chen M."/>
            <person name="Cheung P.C."/>
            <person name="Conrad A.L."/>
            <person name="Dejesa L.C."/>
            <person name="Hao J."/>
            <person name="Honchak B.M."/>
            <person name="Karbach L.E."/>
            <person name="Kurdoglu A."/>
            <person name="Lahiri S."/>
            <person name="Mastrian S.D."/>
            <person name="Miyashita H."/>
            <person name="Page L."/>
            <person name="Ramakrishna P."/>
            <person name="Satoh S."/>
            <person name="Sattley W.M."/>
            <person name="Shimada Y."/>
            <person name="Taylor H.L."/>
            <person name="Tomo T."/>
            <person name="Tsuchiya T."/>
            <person name="Wang Z.T."/>
            <person name="Raymond J."/>
            <person name="Mimuro M."/>
            <person name="Blankenship R.E."/>
            <person name="Touchman J.W."/>
        </authorList>
    </citation>
    <scope>NUCLEOTIDE SEQUENCE [LARGE SCALE GENOMIC DNA]</scope>
    <source>
        <strain evidence="4">MBIC 11017</strain>
        <plasmid evidence="4">Plasmid pREB7</plasmid>
    </source>
</reference>
<evidence type="ECO:0000259" key="2">
    <source>
        <dbReference type="Pfam" id="PF07885"/>
    </source>
</evidence>
<evidence type="ECO:0000313" key="4">
    <source>
        <dbReference type="Proteomes" id="UP000000268"/>
    </source>
</evidence>
<keyword evidence="4" id="KW-1185">Reference proteome</keyword>
<sequence>MANPEHVVELKNGVDSWNRWRESHPGVKPDLSQIDLCEKNLSGVKLSEANLSQSLLGGTVLTKACLKGANLTGSYLAGAILKKADLRLANLSGIDFWCVDLSEANLSGVDLRGTIFDNVDLCGTIAKFSLVDGKTGITDCRIDDKTNFSAVGLDSARIEEHIKSKLKRNIRKIFWNKQYANWRKWKKHYLHWLKRNNKRINILQKIPALILETPGLSLILVFAINIFVSAYTQVIRIFWWISDYGSSTTKIICTFVGCSLFFSIAYLIGTPAPDGDSWPTPFANPFLVDFSDDILNQSLCKKNLGFICLFELWFRSLYFSVVTMTTLGFGEIHAHPLSITGQFLVMSQVLIGYVLLGALITRLSILFQNVG</sequence>
<gene>
    <name evidence="3" type="ordered locus">AM1_G0160</name>
</gene>
<keyword evidence="1" id="KW-0472">Membrane</keyword>
<dbReference type="InterPro" id="IPR013099">
    <property type="entry name" value="K_chnl_dom"/>
</dbReference>
<dbReference type="Gene3D" id="1.10.287.70">
    <property type="match status" value="1"/>
</dbReference>
<geneLocation type="plasmid" evidence="3 4">
    <name>pREB7</name>
</geneLocation>
<dbReference type="SUPFAM" id="SSF141571">
    <property type="entry name" value="Pentapeptide repeat-like"/>
    <property type="match status" value="1"/>
</dbReference>
<dbReference type="SUPFAM" id="SSF81324">
    <property type="entry name" value="Voltage-gated potassium channels"/>
    <property type="match status" value="1"/>
</dbReference>
<dbReference type="EMBL" id="CP000844">
    <property type="protein sequence ID" value="ABW33340.1"/>
    <property type="molecule type" value="Genomic_DNA"/>
</dbReference>
<evidence type="ECO:0000256" key="1">
    <source>
        <dbReference type="SAM" id="Phobius"/>
    </source>
</evidence>
<keyword evidence="3" id="KW-0614">Plasmid</keyword>
<dbReference type="KEGG" id="amr:AM1_G0160"/>
<dbReference type="RefSeq" id="WP_012168405.1">
    <property type="nucleotide sequence ID" value="NC_009932.1"/>
</dbReference>
<dbReference type="InterPro" id="IPR001646">
    <property type="entry name" value="5peptide_repeat"/>
</dbReference>
<dbReference type="eggNOG" id="COG1357">
    <property type="taxonomic scope" value="Bacteria"/>
</dbReference>
<feature type="domain" description="Potassium channel" evidence="2">
    <location>
        <begin position="313"/>
        <end position="368"/>
    </location>
</feature>
<feature type="transmembrane region" description="Helical" evidence="1">
    <location>
        <begin position="251"/>
        <end position="269"/>
    </location>
</feature>
<organism evidence="3 4">
    <name type="scientific">Acaryochloris marina (strain MBIC 11017)</name>
    <dbReference type="NCBI Taxonomy" id="329726"/>
    <lineage>
        <taxon>Bacteria</taxon>
        <taxon>Bacillati</taxon>
        <taxon>Cyanobacteriota</taxon>
        <taxon>Cyanophyceae</taxon>
        <taxon>Acaryochloridales</taxon>
        <taxon>Acaryochloridaceae</taxon>
        <taxon>Acaryochloris</taxon>
    </lineage>
</organism>